<sequence length="188" mass="21115">MTSKDLPFKADVNKEDKITVGEVSYLKVDDGLIIGFNRGEWGGSLYWFTADGKKHYKISNDQVIQFTQKDGRNYAIQGLNHMGFSQGSIITIDKKNGRWTSNTYFKLPDAPEVFTTDNAGDFYIVTSSRILKINKSGKAVTLIADGFWSQGLYPNSVVVKDGILYAGMRGGVLKYEIKNNKQTWLLNH</sequence>
<dbReference type="OrthoDB" id="2987994at2"/>
<keyword evidence="2" id="KW-1185">Reference proteome</keyword>
<proteinExistence type="predicted"/>
<evidence type="ECO:0000313" key="2">
    <source>
        <dbReference type="Proteomes" id="UP000321362"/>
    </source>
</evidence>
<reference evidence="1 2" key="1">
    <citation type="journal article" date="2013" name="J. Microbiol.">
        <title>Mucilaginibacter ginsenosidivorax sp. nov., with ginsenoside converting activity isolated from sediment.</title>
        <authorList>
            <person name="Kim J.K."/>
            <person name="Choi T.E."/>
            <person name="Liu Q.M."/>
            <person name="Park H.Y."/>
            <person name="Yi T.H."/>
            <person name="Yoon M.H."/>
            <person name="Kim S.C."/>
            <person name="Im W.T."/>
        </authorList>
    </citation>
    <scope>NUCLEOTIDE SEQUENCE [LARGE SCALE GENOMIC DNA]</scope>
    <source>
        <strain evidence="1 2">KHI28</strain>
    </source>
</reference>
<name>A0A5B8W320_9SPHI</name>
<protein>
    <recommendedName>
        <fullName evidence="3">PQQ-like beta-propeller repeat protein</fullName>
    </recommendedName>
</protein>
<accession>A0A5B8W320</accession>
<dbReference type="KEGG" id="mgk:FSB76_15825"/>
<evidence type="ECO:0008006" key="3">
    <source>
        <dbReference type="Google" id="ProtNLM"/>
    </source>
</evidence>
<dbReference type="Proteomes" id="UP000321362">
    <property type="component" value="Chromosome"/>
</dbReference>
<organism evidence="1 2">
    <name type="scientific">Mucilaginibacter ginsenosidivorax</name>
    <dbReference type="NCBI Taxonomy" id="862126"/>
    <lineage>
        <taxon>Bacteria</taxon>
        <taxon>Pseudomonadati</taxon>
        <taxon>Bacteroidota</taxon>
        <taxon>Sphingobacteriia</taxon>
        <taxon>Sphingobacteriales</taxon>
        <taxon>Sphingobacteriaceae</taxon>
        <taxon>Mucilaginibacter</taxon>
    </lineage>
</organism>
<dbReference type="SUPFAM" id="SSF63829">
    <property type="entry name" value="Calcium-dependent phosphotriesterase"/>
    <property type="match status" value="1"/>
</dbReference>
<dbReference type="AlphaFoldDB" id="A0A5B8W320"/>
<dbReference type="EMBL" id="CP042437">
    <property type="protein sequence ID" value="QEC77342.1"/>
    <property type="molecule type" value="Genomic_DNA"/>
</dbReference>
<gene>
    <name evidence="1" type="ORF">FSB76_15825</name>
</gene>
<dbReference type="RefSeq" id="WP_147054941.1">
    <property type="nucleotide sequence ID" value="NZ_CP042437.1"/>
</dbReference>
<evidence type="ECO:0000313" key="1">
    <source>
        <dbReference type="EMBL" id="QEC77342.1"/>
    </source>
</evidence>